<comment type="caution">
    <text evidence="3">The sequence shown here is derived from an EMBL/GenBank/DDBJ whole genome shotgun (WGS) entry which is preliminary data.</text>
</comment>
<reference evidence="5 6" key="1">
    <citation type="journal article" date="2019" name="Nat. Microbiol.">
        <title>Mediterranean grassland soil C-N compound turnover is dependent on rainfall and depth, and is mediated by genomically divergent microorganisms.</title>
        <authorList>
            <person name="Diamond S."/>
            <person name="Andeer P.F."/>
            <person name="Li Z."/>
            <person name="Crits-Christoph A."/>
            <person name="Burstein D."/>
            <person name="Anantharaman K."/>
            <person name="Lane K.R."/>
            <person name="Thomas B.C."/>
            <person name="Pan C."/>
            <person name="Northen T.R."/>
            <person name="Banfield J.F."/>
        </authorList>
    </citation>
    <scope>NUCLEOTIDE SEQUENCE [LARGE SCALE GENOMIC DNA]</scope>
    <source>
        <strain evidence="3">WS_4</strain>
        <strain evidence="4">WS_7</strain>
    </source>
</reference>
<gene>
    <name evidence="3" type="ORF">E6K74_06995</name>
    <name evidence="4" type="ORF">E6K77_01535</name>
</gene>
<accession>A0A538SSB9</accession>
<evidence type="ECO:0000256" key="1">
    <source>
        <dbReference type="SAM" id="MobiDB-lite"/>
    </source>
</evidence>
<feature type="compositionally biased region" description="Polar residues" evidence="1">
    <location>
        <begin position="49"/>
        <end position="64"/>
    </location>
</feature>
<protein>
    <submittedName>
        <fullName evidence="3">Uncharacterized protein</fullName>
    </submittedName>
</protein>
<feature type="signal peptide" evidence="2">
    <location>
        <begin position="1"/>
        <end position="20"/>
    </location>
</feature>
<feature type="region of interest" description="Disordered" evidence="1">
    <location>
        <begin position="26"/>
        <end position="64"/>
    </location>
</feature>
<dbReference type="PROSITE" id="PS51257">
    <property type="entry name" value="PROKAR_LIPOPROTEIN"/>
    <property type="match status" value="1"/>
</dbReference>
<name>A0A538SSB9_UNCEI</name>
<dbReference type="AlphaFoldDB" id="A0A538SSB9"/>
<evidence type="ECO:0000256" key="2">
    <source>
        <dbReference type="SAM" id="SignalP"/>
    </source>
</evidence>
<dbReference type="Proteomes" id="UP000317366">
    <property type="component" value="Unassembled WGS sequence"/>
</dbReference>
<evidence type="ECO:0000313" key="6">
    <source>
        <dbReference type="Proteomes" id="UP000319829"/>
    </source>
</evidence>
<dbReference type="EMBL" id="VBOU01000075">
    <property type="protein sequence ID" value="TMQ54283.1"/>
    <property type="molecule type" value="Genomic_DNA"/>
</dbReference>
<keyword evidence="2" id="KW-0732">Signal</keyword>
<proteinExistence type="predicted"/>
<evidence type="ECO:0000313" key="3">
    <source>
        <dbReference type="EMBL" id="TMQ54283.1"/>
    </source>
</evidence>
<evidence type="ECO:0000313" key="5">
    <source>
        <dbReference type="Proteomes" id="UP000317366"/>
    </source>
</evidence>
<sequence length="64" mass="6646">MKKILAVTLVLVFTCALLFALGCTKKPETGTEGEQGMEQGTTPPAGTMADSTGTMSDTTHTMGH</sequence>
<dbReference type="Proteomes" id="UP000319829">
    <property type="component" value="Unassembled WGS sequence"/>
</dbReference>
<dbReference type="EMBL" id="VBOX01000010">
    <property type="protein sequence ID" value="TMQ66207.1"/>
    <property type="molecule type" value="Genomic_DNA"/>
</dbReference>
<feature type="chain" id="PRO_5039810581" evidence="2">
    <location>
        <begin position="21"/>
        <end position="64"/>
    </location>
</feature>
<evidence type="ECO:0000313" key="4">
    <source>
        <dbReference type="EMBL" id="TMQ66207.1"/>
    </source>
</evidence>
<feature type="compositionally biased region" description="Low complexity" evidence="1">
    <location>
        <begin position="30"/>
        <end position="42"/>
    </location>
</feature>
<organism evidence="3 6">
    <name type="scientific">Eiseniibacteriota bacterium</name>
    <dbReference type="NCBI Taxonomy" id="2212470"/>
    <lineage>
        <taxon>Bacteria</taxon>
        <taxon>Candidatus Eiseniibacteriota</taxon>
    </lineage>
</organism>